<dbReference type="Gene3D" id="3.90.1180.10">
    <property type="entry name" value="Ribosomal protein L13"/>
    <property type="match status" value="1"/>
</dbReference>
<dbReference type="InterPro" id="IPR023563">
    <property type="entry name" value="Ribosomal_uL13_CS"/>
</dbReference>
<evidence type="ECO:0000256" key="1">
    <source>
        <dbReference type="ARBA" id="ARBA00006227"/>
    </source>
</evidence>
<sequence length="145" mass="16488">MRTTYMANAQNVERKWYIIDAEGQTVGRLASQIAAVLRGKNKPTYTPHVDCGDHVIVINAEKVVFTGKKLDQKLYRKHSGYAGGLKETKARDMLNEHPERVVMYAVKGMLPKNSLGRQMLTKLRVYAGTEHNHEAQKPEVLTFKY</sequence>
<dbReference type="GO" id="GO:0003729">
    <property type="term" value="F:mRNA binding"/>
    <property type="evidence" value="ECO:0007669"/>
    <property type="project" value="UniProtKB-ARBA"/>
</dbReference>
<dbReference type="AlphaFoldDB" id="A0A926IDD4"/>
<protein>
    <recommendedName>
        <fullName evidence="4 5">Large ribosomal subunit protein uL13</fullName>
    </recommendedName>
</protein>
<dbReference type="PROSITE" id="PS00783">
    <property type="entry name" value="RIBOSOMAL_L13"/>
    <property type="match status" value="1"/>
</dbReference>
<keyword evidence="2 5" id="KW-0689">Ribosomal protein</keyword>
<dbReference type="FunFam" id="3.90.1180.10:FF:000001">
    <property type="entry name" value="50S ribosomal protein L13"/>
    <property type="match status" value="1"/>
</dbReference>
<dbReference type="GO" id="GO:0017148">
    <property type="term" value="P:negative regulation of translation"/>
    <property type="evidence" value="ECO:0007669"/>
    <property type="project" value="TreeGrafter"/>
</dbReference>
<comment type="similarity">
    <text evidence="1 5 6">Belongs to the universal ribosomal protein uL13 family.</text>
</comment>
<dbReference type="Pfam" id="PF00572">
    <property type="entry name" value="Ribosomal_L13"/>
    <property type="match status" value="1"/>
</dbReference>
<evidence type="ECO:0000256" key="5">
    <source>
        <dbReference type="HAMAP-Rule" id="MF_01366"/>
    </source>
</evidence>
<dbReference type="SUPFAM" id="SSF52161">
    <property type="entry name" value="Ribosomal protein L13"/>
    <property type="match status" value="1"/>
</dbReference>
<dbReference type="InterPro" id="IPR036899">
    <property type="entry name" value="Ribosomal_uL13_sf"/>
</dbReference>
<dbReference type="GO" id="GO:0003735">
    <property type="term" value="F:structural constituent of ribosome"/>
    <property type="evidence" value="ECO:0007669"/>
    <property type="project" value="InterPro"/>
</dbReference>
<evidence type="ECO:0000256" key="4">
    <source>
        <dbReference type="ARBA" id="ARBA00035201"/>
    </source>
</evidence>
<keyword evidence="3 5" id="KW-0687">Ribonucleoprotein</keyword>
<dbReference type="PANTHER" id="PTHR11545">
    <property type="entry name" value="RIBOSOMAL PROTEIN L13"/>
    <property type="match status" value="1"/>
</dbReference>
<dbReference type="GO" id="GO:0022625">
    <property type="term" value="C:cytosolic large ribosomal subunit"/>
    <property type="evidence" value="ECO:0007669"/>
    <property type="project" value="TreeGrafter"/>
</dbReference>
<proteinExistence type="inferred from homology"/>
<dbReference type="GO" id="GO:0006412">
    <property type="term" value="P:translation"/>
    <property type="evidence" value="ECO:0007669"/>
    <property type="project" value="UniProtKB-UniRule"/>
</dbReference>
<dbReference type="Proteomes" id="UP000655830">
    <property type="component" value="Unassembled WGS sequence"/>
</dbReference>
<dbReference type="InterPro" id="IPR005823">
    <property type="entry name" value="Ribosomal_uL13_bac-type"/>
</dbReference>
<dbReference type="PANTHER" id="PTHR11545:SF2">
    <property type="entry name" value="LARGE RIBOSOMAL SUBUNIT PROTEIN UL13M"/>
    <property type="match status" value="1"/>
</dbReference>
<evidence type="ECO:0000256" key="3">
    <source>
        <dbReference type="ARBA" id="ARBA00023274"/>
    </source>
</evidence>
<name>A0A926IDD4_9FIRM</name>
<organism evidence="8 9">
    <name type="scientific">Zhenhengia yiwuensis</name>
    <dbReference type="NCBI Taxonomy" id="2763666"/>
    <lineage>
        <taxon>Bacteria</taxon>
        <taxon>Bacillati</taxon>
        <taxon>Bacillota</taxon>
        <taxon>Clostridia</taxon>
        <taxon>Lachnospirales</taxon>
        <taxon>Lachnospiraceae</taxon>
        <taxon>Zhenhengia</taxon>
    </lineage>
</organism>
<evidence type="ECO:0000256" key="2">
    <source>
        <dbReference type="ARBA" id="ARBA00022980"/>
    </source>
</evidence>
<evidence type="ECO:0000256" key="7">
    <source>
        <dbReference type="RuleBase" id="RU003878"/>
    </source>
</evidence>
<comment type="subunit">
    <text evidence="5">Part of the 50S ribosomal subunit.</text>
</comment>
<dbReference type="NCBIfam" id="TIGR01066">
    <property type="entry name" value="rplM_bact"/>
    <property type="match status" value="1"/>
</dbReference>
<comment type="caution">
    <text evidence="8">The sequence shown here is derived from an EMBL/GenBank/DDBJ whole genome shotgun (WGS) entry which is preliminary data.</text>
</comment>
<evidence type="ECO:0000313" key="8">
    <source>
        <dbReference type="EMBL" id="MBC8579637.1"/>
    </source>
</evidence>
<evidence type="ECO:0000256" key="6">
    <source>
        <dbReference type="RuleBase" id="RU003877"/>
    </source>
</evidence>
<reference evidence="8" key="1">
    <citation type="submission" date="2020-08" db="EMBL/GenBank/DDBJ databases">
        <title>Genome public.</title>
        <authorList>
            <person name="Liu C."/>
            <person name="Sun Q."/>
        </authorList>
    </citation>
    <scope>NUCLEOTIDE SEQUENCE</scope>
    <source>
        <strain evidence="8">NSJ-12</strain>
    </source>
</reference>
<keyword evidence="9" id="KW-1185">Reference proteome</keyword>
<dbReference type="HAMAP" id="MF_01366">
    <property type="entry name" value="Ribosomal_uL13"/>
    <property type="match status" value="1"/>
</dbReference>
<comment type="function">
    <text evidence="5 7">This protein is one of the early assembly proteins of the 50S ribosomal subunit, although it is not seen to bind rRNA by itself. It is important during the early stages of 50S assembly.</text>
</comment>
<accession>A0A926IDD4</accession>
<evidence type="ECO:0000313" key="9">
    <source>
        <dbReference type="Proteomes" id="UP000655830"/>
    </source>
</evidence>
<dbReference type="InterPro" id="IPR005822">
    <property type="entry name" value="Ribosomal_uL13"/>
</dbReference>
<dbReference type="PIRSF" id="PIRSF002181">
    <property type="entry name" value="Ribosomal_L13"/>
    <property type="match status" value="1"/>
</dbReference>
<dbReference type="EMBL" id="JACRSY010000012">
    <property type="protein sequence ID" value="MBC8579637.1"/>
    <property type="molecule type" value="Genomic_DNA"/>
</dbReference>
<gene>
    <name evidence="5 7 8" type="primary">rplM</name>
    <name evidence="8" type="ORF">H8718_08850</name>
</gene>
<dbReference type="RefSeq" id="WP_177670755.1">
    <property type="nucleotide sequence ID" value="NZ_JACRSY010000012.1"/>
</dbReference>
<dbReference type="CDD" id="cd00392">
    <property type="entry name" value="Ribosomal_L13"/>
    <property type="match status" value="1"/>
</dbReference>